<evidence type="ECO:0000313" key="9">
    <source>
        <dbReference type="EMBL" id="GIH20436.1"/>
    </source>
</evidence>
<dbReference type="Proteomes" id="UP000642748">
    <property type="component" value="Unassembled WGS sequence"/>
</dbReference>
<feature type="transmembrane region" description="Helical" evidence="7">
    <location>
        <begin position="165"/>
        <end position="182"/>
    </location>
</feature>
<keyword evidence="4 7" id="KW-0812">Transmembrane</keyword>
<evidence type="ECO:0000259" key="8">
    <source>
        <dbReference type="PROSITE" id="PS50928"/>
    </source>
</evidence>
<feature type="domain" description="ABC transmembrane type-1" evidence="8">
    <location>
        <begin position="85"/>
        <end position="299"/>
    </location>
</feature>
<comment type="similarity">
    <text evidence="7">Belongs to the binding-protein-dependent transport system permease family.</text>
</comment>
<dbReference type="InterPro" id="IPR000515">
    <property type="entry name" value="MetI-like"/>
</dbReference>
<keyword evidence="6 7" id="KW-0472">Membrane</keyword>
<evidence type="ECO:0000256" key="6">
    <source>
        <dbReference type="ARBA" id="ARBA00023136"/>
    </source>
</evidence>
<dbReference type="GO" id="GO:0005886">
    <property type="term" value="C:plasma membrane"/>
    <property type="evidence" value="ECO:0007669"/>
    <property type="project" value="UniProtKB-SubCell"/>
</dbReference>
<accession>A0A8J3R5K8</accession>
<dbReference type="AlphaFoldDB" id="A0A8J3R5K8"/>
<keyword evidence="10" id="KW-1185">Reference proteome</keyword>
<dbReference type="Pfam" id="PF00528">
    <property type="entry name" value="BPD_transp_1"/>
    <property type="match status" value="1"/>
</dbReference>
<comment type="caution">
    <text evidence="9">The sequence shown here is derived from an EMBL/GenBank/DDBJ whole genome shotgun (WGS) entry which is preliminary data.</text>
</comment>
<evidence type="ECO:0000256" key="5">
    <source>
        <dbReference type="ARBA" id="ARBA00022989"/>
    </source>
</evidence>
<protein>
    <submittedName>
        <fullName evidence="9">ABC transporter permease</fullName>
    </submittedName>
</protein>
<keyword evidence="5 7" id="KW-1133">Transmembrane helix</keyword>
<dbReference type="InterPro" id="IPR051393">
    <property type="entry name" value="ABC_transporter_permease"/>
</dbReference>
<dbReference type="Gene3D" id="1.10.3720.10">
    <property type="entry name" value="MetI-like"/>
    <property type="match status" value="1"/>
</dbReference>
<feature type="transmembrane region" description="Helical" evidence="7">
    <location>
        <begin position="123"/>
        <end position="145"/>
    </location>
</feature>
<organism evidence="9 10">
    <name type="scientific">Rugosimonospora africana</name>
    <dbReference type="NCBI Taxonomy" id="556532"/>
    <lineage>
        <taxon>Bacteria</taxon>
        <taxon>Bacillati</taxon>
        <taxon>Actinomycetota</taxon>
        <taxon>Actinomycetes</taxon>
        <taxon>Micromonosporales</taxon>
        <taxon>Micromonosporaceae</taxon>
        <taxon>Rugosimonospora</taxon>
    </lineage>
</organism>
<evidence type="ECO:0000256" key="1">
    <source>
        <dbReference type="ARBA" id="ARBA00004651"/>
    </source>
</evidence>
<keyword evidence="2 7" id="KW-0813">Transport</keyword>
<evidence type="ECO:0000313" key="10">
    <source>
        <dbReference type="Proteomes" id="UP000642748"/>
    </source>
</evidence>
<dbReference type="PANTHER" id="PTHR30193">
    <property type="entry name" value="ABC TRANSPORTER PERMEASE PROTEIN"/>
    <property type="match status" value="1"/>
</dbReference>
<dbReference type="GO" id="GO:0055085">
    <property type="term" value="P:transmembrane transport"/>
    <property type="evidence" value="ECO:0007669"/>
    <property type="project" value="InterPro"/>
</dbReference>
<proteinExistence type="inferred from homology"/>
<feature type="transmembrane region" description="Helical" evidence="7">
    <location>
        <begin position="27"/>
        <end position="47"/>
    </location>
</feature>
<sequence length="312" mass="34530">MTVAAVGRRAAPEAGTVRRSRSRRRGALTGVVSVLPAVLLVGAFMWYPLVTTVYHSFTRWDGMVTRWVGLANYRRLFADGDIWQYLRTNLVFFLSIPLILVMCLVVAVLLHEQTPGARFFRSVYYLPCMLSVVVVGVLMRSMFLPDGVVNRGLSAAGLHALSTDWLSSTVTAFVVLILTFYWQTLGQGALVFLAGLSAMPPEVIEASQMDGAGWWRRLFRVVLPMQTPAISYFLVINTSYVFIGLFSLIYTITKGGPGTSTTPLDYEIYLSAFQTGDLGYASALSVVLLLLVSVIAWLQVRNFDLFSRNGGR</sequence>
<evidence type="ECO:0000256" key="7">
    <source>
        <dbReference type="RuleBase" id="RU363032"/>
    </source>
</evidence>
<feature type="transmembrane region" description="Helical" evidence="7">
    <location>
        <begin position="90"/>
        <end position="111"/>
    </location>
</feature>
<dbReference type="RefSeq" id="WP_203923860.1">
    <property type="nucleotide sequence ID" value="NZ_BONZ01000096.1"/>
</dbReference>
<dbReference type="PANTHER" id="PTHR30193:SF37">
    <property type="entry name" value="INNER MEMBRANE ABC TRANSPORTER PERMEASE PROTEIN YCJO"/>
    <property type="match status" value="1"/>
</dbReference>
<evidence type="ECO:0000256" key="2">
    <source>
        <dbReference type="ARBA" id="ARBA00022448"/>
    </source>
</evidence>
<dbReference type="PROSITE" id="PS50928">
    <property type="entry name" value="ABC_TM1"/>
    <property type="match status" value="1"/>
</dbReference>
<reference evidence="9" key="1">
    <citation type="submission" date="2021-01" db="EMBL/GenBank/DDBJ databases">
        <title>Whole genome shotgun sequence of Rugosimonospora africana NBRC 104875.</title>
        <authorList>
            <person name="Komaki H."/>
            <person name="Tamura T."/>
        </authorList>
    </citation>
    <scope>NUCLEOTIDE SEQUENCE</scope>
    <source>
        <strain evidence="9">NBRC 104875</strain>
    </source>
</reference>
<comment type="subcellular location">
    <subcellularLocation>
        <location evidence="1 7">Cell membrane</location>
        <topology evidence="1 7">Multi-pass membrane protein</topology>
    </subcellularLocation>
</comment>
<dbReference type="EMBL" id="BONZ01000096">
    <property type="protein sequence ID" value="GIH20436.1"/>
    <property type="molecule type" value="Genomic_DNA"/>
</dbReference>
<gene>
    <name evidence="9" type="ORF">Raf01_86080</name>
</gene>
<name>A0A8J3R5K8_9ACTN</name>
<dbReference type="CDD" id="cd06261">
    <property type="entry name" value="TM_PBP2"/>
    <property type="match status" value="1"/>
</dbReference>
<evidence type="ECO:0000256" key="3">
    <source>
        <dbReference type="ARBA" id="ARBA00022475"/>
    </source>
</evidence>
<evidence type="ECO:0000256" key="4">
    <source>
        <dbReference type="ARBA" id="ARBA00022692"/>
    </source>
</evidence>
<feature type="transmembrane region" description="Helical" evidence="7">
    <location>
        <begin position="229"/>
        <end position="252"/>
    </location>
</feature>
<keyword evidence="3" id="KW-1003">Cell membrane</keyword>
<feature type="transmembrane region" description="Helical" evidence="7">
    <location>
        <begin position="278"/>
        <end position="298"/>
    </location>
</feature>
<dbReference type="InterPro" id="IPR035906">
    <property type="entry name" value="MetI-like_sf"/>
</dbReference>
<dbReference type="SUPFAM" id="SSF161098">
    <property type="entry name" value="MetI-like"/>
    <property type="match status" value="1"/>
</dbReference>